<protein>
    <submittedName>
        <fullName evidence="2">Ig domain-containing protein</fullName>
    </submittedName>
</protein>
<dbReference type="Gene3D" id="2.60.40.10">
    <property type="entry name" value="Immunoglobulins"/>
    <property type="match status" value="1"/>
</dbReference>
<evidence type="ECO:0000256" key="1">
    <source>
        <dbReference type="SAM" id="SignalP"/>
    </source>
</evidence>
<proteinExistence type="predicted"/>
<dbReference type="RefSeq" id="WP_257310871.1">
    <property type="nucleotide sequence ID" value="NZ_JANFDG010000001.1"/>
</dbReference>
<reference evidence="3" key="1">
    <citation type="journal article" date="2019" name="Int. J. Syst. Evol. Microbiol.">
        <title>The Global Catalogue of Microorganisms (GCM) 10K type strain sequencing project: providing services to taxonomists for standard genome sequencing and annotation.</title>
        <authorList>
            <consortium name="The Broad Institute Genomics Platform"/>
            <consortium name="The Broad Institute Genome Sequencing Center for Infectious Disease"/>
            <person name="Wu L."/>
            <person name="Ma J."/>
        </authorList>
    </citation>
    <scope>NUCLEOTIDE SEQUENCE [LARGE SCALE GENOMIC DNA]</scope>
    <source>
        <strain evidence="3">KCTC 52677</strain>
    </source>
</reference>
<name>A0ABV7DDW2_9HYPH</name>
<dbReference type="Pfam" id="PF05345">
    <property type="entry name" value="He_PIG"/>
    <property type="match status" value="1"/>
</dbReference>
<sequence>MIRAVVFFLGLAVAVPVHAESISPALTWGGESDVAHWSEFVPPPAAFSLSIAGEASVTTGAALDLRAVIHPVVTGRQPPPVTYLLFGKLPPGATFDASTGWIGGRALETGSHRVWVSATDSTGATETAGVTIVVTQ</sequence>
<dbReference type="EMBL" id="JBHRSP010000015">
    <property type="protein sequence ID" value="MFC3073122.1"/>
    <property type="molecule type" value="Genomic_DNA"/>
</dbReference>
<gene>
    <name evidence="2" type="ORF">ACFOHH_08420</name>
</gene>
<organism evidence="2 3">
    <name type="scientific">Shinella pollutisoli</name>
    <dbReference type="NCBI Taxonomy" id="2250594"/>
    <lineage>
        <taxon>Bacteria</taxon>
        <taxon>Pseudomonadati</taxon>
        <taxon>Pseudomonadota</taxon>
        <taxon>Alphaproteobacteria</taxon>
        <taxon>Hyphomicrobiales</taxon>
        <taxon>Rhizobiaceae</taxon>
        <taxon>Shinella</taxon>
    </lineage>
</organism>
<comment type="caution">
    <text evidence="2">The sequence shown here is derived from an EMBL/GenBank/DDBJ whole genome shotgun (WGS) entry which is preliminary data.</text>
</comment>
<feature type="signal peptide" evidence="1">
    <location>
        <begin position="1"/>
        <end position="19"/>
    </location>
</feature>
<dbReference type="InterPro" id="IPR013783">
    <property type="entry name" value="Ig-like_fold"/>
</dbReference>
<evidence type="ECO:0000313" key="2">
    <source>
        <dbReference type="EMBL" id="MFC3073122.1"/>
    </source>
</evidence>
<keyword evidence="3" id="KW-1185">Reference proteome</keyword>
<feature type="chain" id="PRO_5046791128" evidence="1">
    <location>
        <begin position="20"/>
        <end position="136"/>
    </location>
</feature>
<dbReference type="InterPro" id="IPR015919">
    <property type="entry name" value="Cadherin-like_sf"/>
</dbReference>
<evidence type="ECO:0000313" key="3">
    <source>
        <dbReference type="Proteomes" id="UP001595377"/>
    </source>
</evidence>
<accession>A0ABV7DDW2</accession>
<dbReference type="Proteomes" id="UP001595377">
    <property type="component" value="Unassembled WGS sequence"/>
</dbReference>
<keyword evidence="1" id="KW-0732">Signal</keyword>
<dbReference type="SUPFAM" id="SSF49313">
    <property type="entry name" value="Cadherin-like"/>
    <property type="match status" value="1"/>
</dbReference>